<dbReference type="InterPro" id="IPR004302">
    <property type="entry name" value="Cellulose/chitin-bd_N"/>
</dbReference>
<dbReference type="Gene3D" id="2.70.50.50">
    <property type="entry name" value="chitin-binding protein cbp21"/>
    <property type="match status" value="1"/>
</dbReference>
<keyword evidence="5" id="KW-0503">Monooxygenase</keyword>
<dbReference type="InterPro" id="IPR036116">
    <property type="entry name" value="FN3_sf"/>
</dbReference>
<keyword evidence="3" id="KW-0119">Carbohydrate metabolism</keyword>
<dbReference type="RefSeq" id="WP_233697315.1">
    <property type="nucleotide sequence ID" value="NZ_JAJNBZ010000011.1"/>
</dbReference>
<dbReference type="Pfam" id="PF00041">
    <property type="entry name" value="fn3"/>
    <property type="match status" value="1"/>
</dbReference>
<gene>
    <name evidence="5" type="ORF">LQV63_15100</name>
</gene>
<dbReference type="PROSITE" id="PS50853">
    <property type="entry name" value="FN3"/>
    <property type="match status" value="1"/>
</dbReference>
<dbReference type="SUPFAM" id="SSF51055">
    <property type="entry name" value="Carbohydrate binding domain"/>
    <property type="match status" value="1"/>
</dbReference>
<dbReference type="SUPFAM" id="SSF81296">
    <property type="entry name" value="E set domains"/>
    <property type="match status" value="1"/>
</dbReference>
<sequence length="348" mass="37302">MTDSRIWNHMLSKVSPLFVAFAALLLGVTCMVVFAETASAHGYIEAPASRALQCSQDLNTNCGQVKYEPQSVEAPGSFPSGGPADGHIAGGGVFPELDAQSATRWNKVTINGGTNTFKWHLTAPHATKEWKYYITKKGWDPNQPLARANLELFCSFNDGGATPSNKVTHQCSVPTDRSGYHVILGVWEIANTPNAFYQVIDVNLVNGGSGEDLPTVPANVVSPSQTKTSVTLNWSASSSAIGIKEYEVYRNGQLVGKTTGTSYTDSGLTANTSYTYTVLAVDTAGNKSSSSSALTVKTSNDSSVYPAWEASKVYVTGNRVTHNGVVYEARWWTQGEEPGNADVWVAVN</sequence>
<name>A0ABS8YGD9_9BACL</name>
<dbReference type="InterPro" id="IPR036573">
    <property type="entry name" value="CBM_sf_5/12"/>
</dbReference>
<keyword evidence="2" id="KW-0378">Hydrolase</keyword>
<dbReference type="Gene3D" id="2.60.40.10">
    <property type="entry name" value="Immunoglobulins"/>
    <property type="match status" value="1"/>
</dbReference>
<evidence type="ECO:0000256" key="3">
    <source>
        <dbReference type="ARBA" id="ARBA00023326"/>
    </source>
</evidence>
<dbReference type="SMART" id="SM00060">
    <property type="entry name" value="FN3"/>
    <property type="match status" value="1"/>
</dbReference>
<dbReference type="CDD" id="cd12215">
    <property type="entry name" value="ChiC_BD"/>
    <property type="match status" value="1"/>
</dbReference>
<dbReference type="Proteomes" id="UP001199916">
    <property type="component" value="Unassembled WGS sequence"/>
</dbReference>
<evidence type="ECO:0000256" key="2">
    <source>
        <dbReference type="ARBA" id="ARBA00022801"/>
    </source>
</evidence>
<comment type="caution">
    <text evidence="5">The sequence shown here is derived from an EMBL/GenBank/DDBJ whole genome shotgun (WGS) entry which is preliminary data.</text>
</comment>
<keyword evidence="3" id="KW-0624">Polysaccharide degradation</keyword>
<dbReference type="GO" id="GO:0004497">
    <property type="term" value="F:monooxygenase activity"/>
    <property type="evidence" value="ECO:0007669"/>
    <property type="project" value="UniProtKB-KW"/>
</dbReference>
<dbReference type="CDD" id="cd21177">
    <property type="entry name" value="LPMO_AA10"/>
    <property type="match status" value="1"/>
</dbReference>
<proteinExistence type="predicted"/>
<dbReference type="InterPro" id="IPR003610">
    <property type="entry name" value="CBM5/12"/>
</dbReference>
<dbReference type="InterPro" id="IPR051024">
    <property type="entry name" value="GlcNAc_Chitin_IntDeg"/>
</dbReference>
<evidence type="ECO:0000313" key="5">
    <source>
        <dbReference type="EMBL" id="MCE5170642.1"/>
    </source>
</evidence>
<dbReference type="InterPro" id="IPR003961">
    <property type="entry name" value="FN3_dom"/>
</dbReference>
<dbReference type="PANTHER" id="PTHR34823:SF1">
    <property type="entry name" value="CHITIN-BINDING TYPE-4 DOMAIN-CONTAINING PROTEIN"/>
    <property type="match status" value="1"/>
</dbReference>
<dbReference type="InterPro" id="IPR013783">
    <property type="entry name" value="Ig-like_fold"/>
</dbReference>
<keyword evidence="1" id="KW-0732">Signal</keyword>
<evidence type="ECO:0000256" key="1">
    <source>
        <dbReference type="ARBA" id="ARBA00022729"/>
    </source>
</evidence>
<dbReference type="InterPro" id="IPR014756">
    <property type="entry name" value="Ig_E-set"/>
</dbReference>
<feature type="domain" description="Fibronectin type-III" evidence="4">
    <location>
        <begin position="216"/>
        <end position="301"/>
    </location>
</feature>
<reference evidence="5 6" key="1">
    <citation type="submission" date="2021-11" db="EMBL/GenBank/DDBJ databases">
        <title>Draft genome sequence of Paenibacillus profundus YoMME, a new Gram-positive bacteria with exoelectrogenic properties.</title>
        <authorList>
            <person name="Hubenova Y."/>
            <person name="Hubenova E."/>
            <person name="Manasiev Y."/>
            <person name="Peykov S."/>
            <person name="Mitov M."/>
        </authorList>
    </citation>
    <scope>NUCLEOTIDE SEQUENCE [LARGE SCALE GENOMIC DNA]</scope>
    <source>
        <strain evidence="5 6">YoMME</strain>
    </source>
</reference>
<dbReference type="Pfam" id="PF02839">
    <property type="entry name" value="CBM_5_12"/>
    <property type="match status" value="1"/>
</dbReference>
<organism evidence="5 6">
    <name type="scientific">Paenibacillus profundus</name>
    <dbReference type="NCBI Taxonomy" id="1173085"/>
    <lineage>
        <taxon>Bacteria</taxon>
        <taxon>Bacillati</taxon>
        <taxon>Bacillota</taxon>
        <taxon>Bacilli</taxon>
        <taxon>Bacillales</taxon>
        <taxon>Paenibacillaceae</taxon>
        <taxon>Paenibacillus</taxon>
    </lineage>
</organism>
<keyword evidence="6" id="KW-1185">Reference proteome</keyword>
<dbReference type="EMBL" id="JAJNBZ010000011">
    <property type="protein sequence ID" value="MCE5170642.1"/>
    <property type="molecule type" value="Genomic_DNA"/>
</dbReference>
<keyword evidence="5" id="KW-0560">Oxidoreductase</keyword>
<evidence type="ECO:0000259" key="4">
    <source>
        <dbReference type="PROSITE" id="PS50853"/>
    </source>
</evidence>
<dbReference type="CDD" id="cd00063">
    <property type="entry name" value="FN3"/>
    <property type="match status" value="1"/>
</dbReference>
<dbReference type="PANTHER" id="PTHR34823">
    <property type="entry name" value="GLCNAC-BINDING PROTEIN A"/>
    <property type="match status" value="1"/>
</dbReference>
<protein>
    <submittedName>
        <fullName evidence="5">Lytic polysaccharide monooxygenase</fullName>
    </submittedName>
</protein>
<accession>A0ABS8YGD9</accession>
<dbReference type="SMART" id="SM00495">
    <property type="entry name" value="ChtBD3"/>
    <property type="match status" value="1"/>
</dbReference>
<dbReference type="Gene3D" id="2.10.10.20">
    <property type="entry name" value="Carbohydrate-binding module superfamily 5/12"/>
    <property type="match status" value="1"/>
</dbReference>
<dbReference type="SUPFAM" id="SSF49265">
    <property type="entry name" value="Fibronectin type III"/>
    <property type="match status" value="1"/>
</dbReference>
<evidence type="ECO:0000313" key="6">
    <source>
        <dbReference type="Proteomes" id="UP001199916"/>
    </source>
</evidence>
<dbReference type="Pfam" id="PF03067">
    <property type="entry name" value="LPMO_10"/>
    <property type="match status" value="1"/>
</dbReference>